<evidence type="ECO:0008006" key="4">
    <source>
        <dbReference type="Google" id="ProtNLM"/>
    </source>
</evidence>
<protein>
    <recommendedName>
        <fullName evidence="4">Telomere replication protein EST3</fullName>
    </recommendedName>
</protein>
<reference evidence="2" key="1">
    <citation type="journal article" date="2022" name="New Phytol.">
        <title>Evolutionary transition to the ectomycorrhizal habit in the genomes of a hyperdiverse lineage of mushroom-forming fungi.</title>
        <authorList>
            <person name="Looney B."/>
            <person name="Miyauchi S."/>
            <person name="Morin E."/>
            <person name="Drula E."/>
            <person name="Courty P.E."/>
            <person name="Kohler A."/>
            <person name="Kuo A."/>
            <person name="LaButti K."/>
            <person name="Pangilinan J."/>
            <person name="Lipzen A."/>
            <person name="Riley R."/>
            <person name="Andreopoulos W."/>
            <person name="He G."/>
            <person name="Johnson J."/>
            <person name="Nolan M."/>
            <person name="Tritt A."/>
            <person name="Barry K.W."/>
            <person name="Grigoriev I.V."/>
            <person name="Nagy L.G."/>
            <person name="Hibbett D."/>
            <person name="Henrissat B."/>
            <person name="Matheny P.B."/>
            <person name="Labbe J."/>
            <person name="Martin F.M."/>
        </authorList>
    </citation>
    <scope>NUCLEOTIDE SEQUENCE</scope>
    <source>
        <strain evidence="2">BPL690</strain>
    </source>
</reference>
<feature type="compositionally biased region" description="Polar residues" evidence="1">
    <location>
        <begin position="433"/>
        <end position="443"/>
    </location>
</feature>
<feature type="region of interest" description="Disordered" evidence="1">
    <location>
        <begin position="275"/>
        <end position="451"/>
    </location>
</feature>
<dbReference type="Proteomes" id="UP001203297">
    <property type="component" value="Unassembled WGS sequence"/>
</dbReference>
<feature type="compositionally biased region" description="Basic and acidic residues" evidence="1">
    <location>
        <begin position="208"/>
        <end position="225"/>
    </location>
</feature>
<feature type="region of interest" description="Disordered" evidence="1">
    <location>
        <begin position="595"/>
        <end position="626"/>
    </location>
</feature>
<dbReference type="EMBL" id="WTXG01000054">
    <property type="protein sequence ID" value="KAI0295822.1"/>
    <property type="molecule type" value="Genomic_DNA"/>
</dbReference>
<name>A0AAD4M162_9AGAM</name>
<dbReference type="AlphaFoldDB" id="A0AAD4M162"/>
<gene>
    <name evidence="2" type="ORF">B0F90DRAFT_1820266</name>
</gene>
<sequence>MSENLNTPWIAEYLINVAETYGCELSDVPLHVKPGKKFTEDDCIWAYVSDKHQQIPVRFSRHAIAQYSKINQSDSQGKRLTQQHCAIATIKSFKPMFQRVPSGRVGKMTIEPTLALNVDHVQIVGAAGEPEFGSPRTLETHSDLNEWMEGLRAGDGSGNVLKLRKAKRVAQEQGEASVIEAAYKENSTTLGHQMESTRPEEGAVQSDRQVHAEQDDWRQSIEKKPLFFYKRPKPNDSTASKPLVTGTKKENNNHNVPLKRLADLRRGPLDLDSSPIITHDIDDDSPARLQRQTTPSEWLLSPEQSHEQPSPSPEPVEEWPLSPPSTPPLFTQEQPEEVPTLFSQTARSSHDIDLTSLRAPTPAQRHPSLPLPPSNSSTHHAMNSRNKATSLPSDVFRSGVSNMRRVPPPSAKNVKEACGEVLVPDSESEDLGSPSSFHKNSSPGWPRTESMVAPGHELASLRASFSPKRANDMYYEKSSTLDLKPSQDINSMQLDWISRMALNGSYLEHTNGDDARTRNKVTGYKEEAEVFLVPSRSPEPSWGQLPPSSLPIRSPSPTCHHSTAFVEETVAVEGGSVHATPSNLLMTATKRAKHSFPLQDSPLRSKRPRLRSREPTGPSHQTSLEEDFDPELLKLGIKVNLADYDKNPPPYPWGEDFSRLNLKPLEHPLLITNATLAEIWKGVCKSRGWYVD</sequence>
<comment type="caution">
    <text evidence="2">The sequence shown here is derived from an EMBL/GenBank/DDBJ whole genome shotgun (WGS) entry which is preliminary data.</text>
</comment>
<evidence type="ECO:0000313" key="2">
    <source>
        <dbReference type="EMBL" id="KAI0295822.1"/>
    </source>
</evidence>
<feature type="region of interest" description="Disordered" evidence="1">
    <location>
        <begin position="188"/>
        <end position="261"/>
    </location>
</feature>
<proteinExistence type="predicted"/>
<evidence type="ECO:0000313" key="3">
    <source>
        <dbReference type="Proteomes" id="UP001203297"/>
    </source>
</evidence>
<feature type="compositionally biased region" description="Polar residues" evidence="1">
    <location>
        <begin position="378"/>
        <end position="392"/>
    </location>
</feature>
<keyword evidence="3" id="KW-1185">Reference proteome</keyword>
<organism evidence="2 3">
    <name type="scientific">Multifurca ochricompacta</name>
    <dbReference type="NCBI Taxonomy" id="376703"/>
    <lineage>
        <taxon>Eukaryota</taxon>
        <taxon>Fungi</taxon>
        <taxon>Dikarya</taxon>
        <taxon>Basidiomycota</taxon>
        <taxon>Agaricomycotina</taxon>
        <taxon>Agaricomycetes</taxon>
        <taxon>Russulales</taxon>
        <taxon>Russulaceae</taxon>
        <taxon>Multifurca</taxon>
    </lineage>
</organism>
<accession>A0AAD4M162</accession>
<evidence type="ECO:0000256" key="1">
    <source>
        <dbReference type="SAM" id="MobiDB-lite"/>
    </source>
</evidence>